<evidence type="ECO:0000256" key="11">
    <source>
        <dbReference type="ARBA" id="ARBA00023098"/>
    </source>
</evidence>
<dbReference type="InterPro" id="IPR006203">
    <property type="entry name" value="GHMP_knse_ATP-bd_CS"/>
</dbReference>
<dbReference type="RefSeq" id="WP_101932943.1">
    <property type="nucleotide sequence ID" value="NZ_CP018622.1"/>
</dbReference>
<comment type="pathway">
    <text evidence="12">Isoprenoid biosynthesis; isopentenyl diphosphate biosynthesis via mevalonate pathway; isopentenyl diphosphate from (R)-mevalonate: step 1/3.</text>
</comment>
<evidence type="ECO:0000256" key="6">
    <source>
        <dbReference type="ARBA" id="ARBA00022679"/>
    </source>
</evidence>
<dbReference type="GO" id="GO:0004496">
    <property type="term" value="F:mevalonate kinase activity"/>
    <property type="evidence" value="ECO:0007669"/>
    <property type="project" value="UniProtKB-EC"/>
</dbReference>
<dbReference type="EC" id="2.7.1.36" evidence="3"/>
<dbReference type="PANTHER" id="PTHR43290">
    <property type="entry name" value="MEVALONATE KINASE"/>
    <property type="match status" value="1"/>
</dbReference>
<protein>
    <recommendedName>
        <fullName evidence="3">mevalonate kinase</fullName>
        <ecNumber evidence="3">2.7.1.36</ecNumber>
    </recommendedName>
</protein>
<dbReference type="InterPro" id="IPR006205">
    <property type="entry name" value="Mev_gal_kin"/>
</dbReference>
<dbReference type="InterPro" id="IPR020568">
    <property type="entry name" value="Ribosomal_Su5_D2-typ_SF"/>
</dbReference>
<dbReference type="STRING" id="302167.GCA_900166595_04010"/>
<evidence type="ECO:0000256" key="7">
    <source>
        <dbReference type="ARBA" id="ARBA00022741"/>
    </source>
</evidence>
<dbReference type="Pfam" id="PF08544">
    <property type="entry name" value="GHMP_kinases_C"/>
    <property type="match status" value="1"/>
</dbReference>
<dbReference type="PRINTS" id="PR00959">
    <property type="entry name" value="MEVGALKINASE"/>
</dbReference>
<evidence type="ECO:0000256" key="5">
    <source>
        <dbReference type="ARBA" id="ARBA00022516"/>
    </source>
</evidence>
<evidence type="ECO:0000256" key="9">
    <source>
        <dbReference type="ARBA" id="ARBA00022840"/>
    </source>
</evidence>
<reference evidence="16" key="1">
    <citation type="submission" date="2016-11" db="EMBL/GenBank/DDBJ databases">
        <title>Complete genome sequence of Virgibacillus pantothenticus 21D, a halophilic bacterium isolated from the deep hypersaline anoxic basin Discovery in the Mediterranean Sea.</title>
        <authorList>
            <person name="Zeaiter Z."/>
            <person name="Booth J.M."/>
            <person name="Prosdocimi E.M."/>
            <person name="Mapelli F."/>
            <person name="Fusi M."/>
            <person name="Daffonchio D."/>
            <person name="Borin S."/>
            <person name="Crotti E."/>
        </authorList>
    </citation>
    <scope>NUCLEOTIDE SEQUENCE [LARGE SCALE GENOMIC DNA]</scope>
    <source>
        <strain evidence="16">21D</strain>
    </source>
</reference>
<keyword evidence="6" id="KW-0808">Transferase</keyword>
<evidence type="ECO:0000256" key="12">
    <source>
        <dbReference type="ARBA" id="ARBA00029438"/>
    </source>
</evidence>
<keyword evidence="11" id="KW-0443">Lipid metabolism</keyword>
<dbReference type="InterPro" id="IPR014721">
    <property type="entry name" value="Ribsml_uS5_D2-typ_fold_subgr"/>
</dbReference>
<sequence length="322" mass="34828">MSAEKVTTTEKTAIGVAYSKLILIGEHAVVHGQPAIAIPFPLVGVETAVEHFPGPVKIDTTFYHGSIADAPESLEGIVKCIEGTMDYLNIACEDMIIRITSTIPPGKGLGSSASVAISVVRSLFAYFDEDYTDEELLQLANIAETFAHGAPSGIDTLTITSQSPVWYEKEHPIDFINLSEDFHFVVADSGRVGDTRLAVESVANLLKTAPRRIQRKLERIGKLTHDAKQALEKKGKHILGHMLNEAQKELEALGVSDTGLNRLIDFARQEGALGAKLTGGGNGGCIIALAQNEVHSRQLAEKLRTFGAHAVWPFVLKESQDH</sequence>
<organism evidence="15 16">
    <name type="scientific">Virgibacillus dokdonensis</name>
    <dbReference type="NCBI Taxonomy" id="302167"/>
    <lineage>
        <taxon>Bacteria</taxon>
        <taxon>Bacillati</taxon>
        <taxon>Bacillota</taxon>
        <taxon>Bacilli</taxon>
        <taxon>Bacillales</taxon>
        <taxon>Bacillaceae</taxon>
        <taxon>Virgibacillus</taxon>
    </lineage>
</organism>
<feature type="domain" description="GHMP kinase N-terminal" evidence="13">
    <location>
        <begin position="79"/>
        <end position="155"/>
    </location>
</feature>
<keyword evidence="8 15" id="KW-0418">Kinase</keyword>
<dbReference type="EMBL" id="CP018622">
    <property type="protein sequence ID" value="AUJ24212.1"/>
    <property type="molecule type" value="Genomic_DNA"/>
</dbReference>
<dbReference type="PROSITE" id="PS00627">
    <property type="entry name" value="GHMP_KINASES_ATP"/>
    <property type="match status" value="1"/>
</dbReference>
<dbReference type="PANTHER" id="PTHR43290:SF2">
    <property type="entry name" value="MEVALONATE KINASE"/>
    <property type="match status" value="1"/>
</dbReference>
<evidence type="ECO:0000256" key="2">
    <source>
        <dbReference type="ARBA" id="ARBA00006495"/>
    </source>
</evidence>
<dbReference type="InterPro" id="IPR036554">
    <property type="entry name" value="GHMP_kinase_C_sf"/>
</dbReference>
<evidence type="ECO:0000313" key="15">
    <source>
        <dbReference type="EMBL" id="AUJ24212.1"/>
    </source>
</evidence>
<gene>
    <name evidence="15" type="ORF">A21D_01100</name>
</gene>
<dbReference type="Gene3D" id="3.30.70.890">
    <property type="entry name" value="GHMP kinase, C-terminal domain"/>
    <property type="match status" value="1"/>
</dbReference>
<dbReference type="GO" id="GO:0005524">
    <property type="term" value="F:ATP binding"/>
    <property type="evidence" value="ECO:0007669"/>
    <property type="project" value="UniProtKB-KW"/>
</dbReference>
<name>A0A2K9IWS8_9BACI</name>
<keyword evidence="9" id="KW-0067">ATP-binding</keyword>
<evidence type="ECO:0000256" key="8">
    <source>
        <dbReference type="ARBA" id="ARBA00022777"/>
    </source>
</evidence>
<dbReference type="InterPro" id="IPR013750">
    <property type="entry name" value="GHMP_kinase_C_dom"/>
</dbReference>
<comment type="subcellular location">
    <subcellularLocation>
        <location evidence="1">Cytoplasm</location>
    </subcellularLocation>
</comment>
<keyword evidence="10" id="KW-0460">Magnesium</keyword>
<evidence type="ECO:0000313" key="16">
    <source>
        <dbReference type="Proteomes" id="UP000234237"/>
    </source>
</evidence>
<proteinExistence type="inferred from homology"/>
<feature type="domain" description="GHMP kinase C-terminal" evidence="14">
    <location>
        <begin position="228"/>
        <end position="308"/>
    </location>
</feature>
<dbReference type="SUPFAM" id="SSF54211">
    <property type="entry name" value="Ribosomal protein S5 domain 2-like"/>
    <property type="match status" value="1"/>
</dbReference>
<dbReference type="Proteomes" id="UP000234237">
    <property type="component" value="Chromosome"/>
</dbReference>
<dbReference type="Gene3D" id="3.30.230.10">
    <property type="match status" value="1"/>
</dbReference>
<dbReference type="Pfam" id="PF00288">
    <property type="entry name" value="GHMP_kinases_N"/>
    <property type="match status" value="1"/>
</dbReference>
<evidence type="ECO:0000259" key="13">
    <source>
        <dbReference type="Pfam" id="PF00288"/>
    </source>
</evidence>
<evidence type="ECO:0000256" key="10">
    <source>
        <dbReference type="ARBA" id="ARBA00022842"/>
    </source>
</evidence>
<keyword evidence="4" id="KW-0963">Cytoplasm</keyword>
<dbReference type="AlphaFoldDB" id="A0A2K9IWS8"/>
<comment type="similarity">
    <text evidence="2">Belongs to the GHMP kinase family. Mevalonate kinase subfamily.</text>
</comment>
<accession>A0A2K9IWS8</accession>
<evidence type="ECO:0000256" key="4">
    <source>
        <dbReference type="ARBA" id="ARBA00022490"/>
    </source>
</evidence>
<dbReference type="InterPro" id="IPR006204">
    <property type="entry name" value="GHMP_kinase_N_dom"/>
</dbReference>
<dbReference type="NCBIfam" id="TIGR00549">
    <property type="entry name" value="mevalon_kin"/>
    <property type="match status" value="1"/>
</dbReference>
<dbReference type="KEGG" id="vpn:A21D_01100"/>
<evidence type="ECO:0000259" key="14">
    <source>
        <dbReference type="Pfam" id="PF08544"/>
    </source>
</evidence>
<dbReference type="SUPFAM" id="SSF55060">
    <property type="entry name" value="GHMP Kinase, C-terminal domain"/>
    <property type="match status" value="1"/>
</dbReference>
<keyword evidence="7" id="KW-0547">Nucleotide-binding</keyword>
<dbReference type="GO" id="GO:0019287">
    <property type="term" value="P:isopentenyl diphosphate biosynthetic process, mevalonate pathway"/>
    <property type="evidence" value="ECO:0007669"/>
    <property type="project" value="UniProtKB-UniPathway"/>
</dbReference>
<dbReference type="GO" id="GO:0005829">
    <property type="term" value="C:cytosol"/>
    <property type="evidence" value="ECO:0007669"/>
    <property type="project" value="TreeGrafter"/>
</dbReference>
<evidence type="ECO:0000256" key="3">
    <source>
        <dbReference type="ARBA" id="ARBA00012103"/>
    </source>
</evidence>
<keyword evidence="5" id="KW-0444">Lipid biosynthesis</keyword>
<evidence type="ECO:0000256" key="1">
    <source>
        <dbReference type="ARBA" id="ARBA00004496"/>
    </source>
</evidence>
<dbReference type="UniPathway" id="UPA00057">
    <property type="reaction ID" value="UER00098"/>
</dbReference>